<dbReference type="GO" id="GO:0005886">
    <property type="term" value="C:plasma membrane"/>
    <property type="evidence" value="ECO:0007669"/>
    <property type="project" value="UniProtKB-SubCell"/>
</dbReference>
<reference evidence="11" key="1">
    <citation type="journal article" date="2024" name="IScience">
        <title>Strigolactones Initiate the Formation of Haustorium-like Structures in Castilleja.</title>
        <authorList>
            <person name="Buerger M."/>
            <person name="Peterson D."/>
            <person name="Chory J."/>
        </authorList>
    </citation>
    <scope>NUCLEOTIDE SEQUENCE [LARGE SCALE GENOMIC DNA]</scope>
</reference>
<feature type="disulfide bond" evidence="7">
    <location>
        <begin position="575"/>
        <end position="584"/>
    </location>
</feature>
<dbReference type="Pfam" id="PF12036">
    <property type="entry name" value="DUF3522"/>
    <property type="match status" value="1"/>
</dbReference>
<keyword evidence="7" id="KW-1015">Disulfide bond</keyword>
<evidence type="ECO:0000256" key="7">
    <source>
        <dbReference type="PROSITE-ProRule" id="PRU00076"/>
    </source>
</evidence>
<comment type="subcellular location">
    <subcellularLocation>
        <location evidence="1">Cell membrane</location>
        <topology evidence="1">Multi-pass membrane protein</topology>
    </subcellularLocation>
</comment>
<keyword evidence="5 8" id="KW-1133">Transmembrane helix</keyword>
<comment type="caution">
    <text evidence="7">Lacks conserved residue(s) required for the propagation of feature annotation.</text>
</comment>
<dbReference type="PANTHER" id="PTHR14319">
    <property type="entry name" value="FIVE-SPAN TRANSMEMBRANE PROTEIN M83"/>
    <property type="match status" value="1"/>
</dbReference>
<protein>
    <recommendedName>
        <fullName evidence="9">EGF-like domain-containing protein</fullName>
    </recommendedName>
</protein>
<evidence type="ECO:0000256" key="4">
    <source>
        <dbReference type="ARBA" id="ARBA00022692"/>
    </source>
</evidence>
<proteinExistence type="inferred from homology"/>
<evidence type="ECO:0000256" key="6">
    <source>
        <dbReference type="ARBA" id="ARBA00023136"/>
    </source>
</evidence>
<evidence type="ECO:0000256" key="5">
    <source>
        <dbReference type="ARBA" id="ARBA00022989"/>
    </source>
</evidence>
<dbReference type="InterPro" id="IPR000742">
    <property type="entry name" value="EGF"/>
</dbReference>
<feature type="transmembrane region" description="Helical" evidence="8">
    <location>
        <begin position="6"/>
        <end position="25"/>
    </location>
</feature>
<dbReference type="PANTHER" id="PTHR14319:SF3">
    <property type="entry name" value="TRANSMEMBRANE PROTEIN-LIKE PROTEIN"/>
    <property type="match status" value="1"/>
</dbReference>
<feature type="transmembrane region" description="Helical" evidence="8">
    <location>
        <begin position="682"/>
        <end position="699"/>
    </location>
</feature>
<dbReference type="InterPro" id="IPR021910">
    <property type="entry name" value="NGX6/PGAP6/MYMK"/>
</dbReference>
<feature type="disulfide bond" evidence="7">
    <location>
        <begin position="548"/>
        <end position="558"/>
    </location>
</feature>
<dbReference type="AlphaFoldDB" id="A0ABD3BXC3"/>
<organism evidence="10 11">
    <name type="scientific">Castilleja foliolosa</name>
    <dbReference type="NCBI Taxonomy" id="1961234"/>
    <lineage>
        <taxon>Eukaryota</taxon>
        <taxon>Viridiplantae</taxon>
        <taxon>Streptophyta</taxon>
        <taxon>Embryophyta</taxon>
        <taxon>Tracheophyta</taxon>
        <taxon>Spermatophyta</taxon>
        <taxon>Magnoliopsida</taxon>
        <taxon>eudicotyledons</taxon>
        <taxon>Gunneridae</taxon>
        <taxon>Pentapetalae</taxon>
        <taxon>asterids</taxon>
        <taxon>lamiids</taxon>
        <taxon>Lamiales</taxon>
        <taxon>Orobanchaceae</taxon>
        <taxon>Pedicularideae</taxon>
        <taxon>Castillejinae</taxon>
        <taxon>Castilleja</taxon>
    </lineage>
</organism>
<evidence type="ECO:0000256" key="8">
    <source>
        <dbReference type="SAM" id="Phobius"/>
    </source>
</evidence>
<comment type="caution">
    <text evidence="10">The sequence shown here is derived from an EMBL/GenBank/DDBJ whole genome shotgun (WGS) entry which is preliminary data.</text>
</comment>
<evidence type="ECO:0000256" key="1">
    <source>
        <dbReference type="ARBA" id="ARBA00004651"/>
    </source>
</evidence>
<feature type="transmembrane region" description="Helical" evidence="8">
    <location>
        <begin position="790"/>
        <end position="810"/>
    </location>
</feature>
<dbReference type="Proteomes" id="UP001632038">
    <property type="component" value="Unassembled WGS sequence"/>
</dbReference>
<evidence type="ECO:0000256" key="2">
    <source>
        <dbReference type="ARBA" id="ARBA00005542"/>
    </source>
</evidence>
<feature type="transmembrane region" description="Helical" evidence="8">
    <location>
        <begin position="658"/>
        <end position="675"/>
    </location>
</feature>
<dbReference type="PROSITE" id="PS50026">
    <property type="entry name" value="EGF_3"/>
    <property type="match status" value="1"/>
</dbReference>
<keyword evidence="3" id="KW-1003">Cell membrane</keyword>
<feature type="transmembrane region" description="Helical" evidence="8">
    <location>
        <begin position="765"/>
        <end position="784"/>
    </location>
</feature>
<dbReference type="PROSITE" id="PS00022">
    <property type="entry name" value="EGF_1"/>
    <property type="match status" value="1"/>
</dbReference>
<gene>
    <name evidence="10" type="ORF">CASFOL_033559</name>
</gene>
<dbReference type="EMBL" id="JAVIJP010000060">
    <property type="protein sequence ID" value="KAL3622148.1"/>
    <property type="molecule type" value="Genomic_DNA"/>
</dbReference>
<feature type="domain" description="EGF-like" evidence="9">
    <location>
        <begin position="544"/>
        <end position="585"/>
    </location>
</feature>
<evidence type="ECO:0000313" key="10">
    <source>
        <dbReference type="EMBL" id="KAL3622148.1"/>
    </source>
</evidence>
<keyword evidence="4 8" id="KW-0812">Transmembrane</keyword>
<evidence type="ECO:0000313" key="11">
    <source>
        <dbReference type="Proteomes" id="UP001632038"/>
    </source>
</evidence>
<feature type="transmembrane region" description="Helical" evidence="8">
    <location>
        <begin position="705"/>
        <end position="722"/>
    </location>
</feature>
<keyword evidence="7" id="KW-0245">EGF-like domain</keyword>
<sequence length="843" mass="94845">MGKKWILGQIYLSLFIIFLVCVYVCDSQEQALNTYTISSFSYARTLLNPYDWRYIRVELPPWFSSFSLSLESDVVHDPNKINNASSIFSQIICFREGSPPLPDVYNNSLVGLARDHISSDSFVGTQNLQNVEKCYPMQKNISLRVTNEQISPGTWYFGLFNGIGPTRTQSKMVQPLAQISNSTRYYHATPEINRGDSYFFSGNISVEGCTTSMMLGPFCNQTVNTLSCNESYNLTVIDLHNESYKTTGNNIITCTNANGIVCHQDNRPKIYSLDVMVISERLIFAVANLTFNEMQNSNITETRVLMCYARHGAMPFGTVFDFSGDLSKAPLIIDFPKAGRWYITVRPVDISNKSESVKSSNSSRACYSLEWQVFQCPVDKSGLNCTFERYMLQAVLRKNPSVPFESNYIPITEKVSSASTKFPLEPLLSNITALEYSNDAWTFFLLDIPYSATGGNIHILVTADTKINYELYARYGGLPSLSTWDYFYVNGTSSSKGSMFFRLYDSSEEKISFYILYVRGGIWSFGLRQLNSTGLTGQTMISLSLERCPNKCSSHGTCQSVLDTSGLTLYSYCACDRNHGGFDCSIELVSHRGHIQQSIFLIASNAAAVLPAYWALRNKAFAEWVLFTSSGISSALYHVCDVGTWCVLSFHALQFLDFWLSFMAVVSTFVYLSNISEGSKRTIHTVLAIVTALLAETGATRSKNISYVLGLGAACLLVGWLIEFCSRNRSFLIPTGFHMNLNHRWASTKGWIQNIIKTIIKRFRWGFIIAGFAALTMAAVSWKLESTESYWIWHSLWHVFVYTSSFLFLCSKVAICENEIPSDASYALARQNSFHGGEQRQER</sequence>
<keyword evidence="11" id="KW-1185">Reference proteome</keyword>
<evidence type="ECO:0000259" key="9">
    <source>
        <dbReference type="PROSITE" id="PS50026"/>
    </source>
</evidence>
<accession>A0ABD3BXC3</accession>
<evidence type="ECO:0000256" key="3">
    <source>
        <dbReference type="ARBA" id="ARBA00022475"/>
    </source>
</evidence>
<name>A0ABD3BXC3_9LAMI</name>
<comment type="similarity">
    <text evidence="2">Belongs to the TMEM8 family.</text>
</comment>
<keyword evidence="6 8" id="KW-0472">Membrane</keyword>